<feature type="region of interest" description="Disordered" evidence="1">
    <location>
        <begin position="414"/>
        <end position="436"/>
    </location>
</feature>
<evidence type="ECO:0000313" key="4">
    <source>
        <dbReference type="Proteomes" id="UP001213000"/>
    </source>
</evidence>
<evidence type="ECO:0000256" key="2">
    <source>
        <dbReference type="SAM" id="SignalP"/>
    </source>
</evidence>
<dbReference type="EMBL" id="JANIEX010000498">
    <property type="protein sequence ID" value="KAJ3566298.1"/>
    <property type="molecule type" value="Genomic_DNA"/>
</dbReference>
<proteinExistence type="predicted"/>
<name>A0AAD5YT42_9AGAR</name>
<feature type="compositionally biased region" description="Low complexity" evidence="1">
    <location>
        <begin position="540"/>
        <end position="574"/>
    </location>
</feature>
<dbReference type="AlphaFoldDB" id="A0AAD5YT42"/>
<comment type="caution">
    <text evidence="3">The sequence shown here is derived from an EMBL/GenBank/DDBJ whole genome shotgun (WGS) entry which is preliminary data.</text>
</comment>
<feature type="region of interest" description="Disordered" evidence="1">
    <location>
        <begin position="540"/>
        <end position="592"/>
    </location>
</feature>
<feature type="signal peptide" evidence="2">
    <location>
        <begin position="1"/>
        <end position="23"/>
    </location>
</feature>
<evidence type="ECO:0000256" key="1">
    <source>
        <dbReference type="SAM" id="MobiDB-lite"/>
    </source>
</evidence>
<feature type="chain" id="PRO_5042287780" evidence="2">
    <location>
        <begin position="24"/>
        <end position="671"/>
    </location>
</feature>
<reference evidence="3" key="1">
    <citation type="submission" date="2022-07" db="EMBL/GenBank/DDBJ databases">
        <title>Genome Sequence of Leucocoprinus birnbaumii.</title>
        <authorList>
            <person name="Buettner E."/>
        </authorList>
    </citation>
    <scope>NUCLEOTIDE SEQUENCE</scope>
    <source>
        <strain evidence="3">VT141</strain>
    </source>
</reference>
<protein>
    <submittedName>
        <fullName evidence="3">Uncharacterized protein</fullName>
    </submittedName>
</protein>
<feature type="compositionally biased region" description="Low complexity" evidence="1">
    <location>
        <begin position="414"/>
        <end position="431"/>
    </location>
</feature>
<feature type="compositionally biased region" description="Low complexity" evidence="1">
    <location>
        <begin position="582"/>
        <end position="591"/>
    </location>
</feature>
<keyword evidence="2" id="KW-0732">Signal</keyword>
<sequence length="671" mass="67274">MFSKTSACFVFLSLLLTGEQVLGRERWLERNNRAVYLYPRRFGQEQPAVLQKLRAACPGQVCGNLAGQAVTPLLAAQPECSQQDMADAIIDASRQFDNATQANMIAIAQEYRQAEKNTPPDFSTNPPTLRNSVFCQTAPQNPELNGLVQAQDPANDPNVFFDPATGKSVQKGAQANTFPFGSGNNTSINNGASGAGAAGNSGAVDVEDPTSTAIAVGAQGTSSACVTVVTVTVSATNAAAATITNAVTVSVGQPSQTNAPAPTGSTLPDGSNFGSCSIPEIEFGDGFDGRKETSFQPVDKTSYNHGSADNINIITLILAEFMCDTLVNSCGANQAASDLCATAETAAASATTGGTQADAFNAVFGITTDFAAVPIVNDQGQIVSGTGGANSTSSTGTAAVSSTVTATSASSATATSASSSSSSSSSSPSSSDGNANFGSCSTPEIVFGAGFDGRVETSFEPADLRSFNHGSADGIGIIAQFICGQLASACGANQAAQNLCAQATNAASSAPAGTGGQADAFNAVFGIQTNFANVQVVNDQNVPQGSTGSNAGPSSSPGGTSTTTAAKKSSSQTPSPAPAPSPNNLASDSSNLQKFSGALGGVAAPAVQNLGNGSFSVGGTSTTFNSQQSAVQRSCDTQNNQCADAANASGNQNGFTVAACNQQLSQCLNAN</sequence>
<accession>A0AAD5YT42</accession>
<dbReference type="Proteomes" id="UP001213000">
    <property type="component" value="Unassembled WGS sequence"/>
</dbReference>
<gene>
    <name evidence="3" type="ORF">NP233_g7089</name>
</gene>
<evidence type="ECO:0000313" key="3">
    <source>
        <dbReference type="EMBL" id="KAJ3566298.1"/>
    </source>
</evidence>
<keyword evidence="4" id="KW-1185">Reference proteome</keyword>
<organism evidence="3 4">
    <name type="scientific">Leucocoprinus birnbaumii</name>
    <dbReference type="NCBI Taxonomy" id="56174"/>
    <lineage>
        <taxon>Eukaryota</taxon>
        <taxon>Fungi</taxon>
        <taxon>Dikarya</taxon>
        <taxon>Basidiomycota</taxon>
        <taxon>Agaricomycotina</taxon>
        <taxon>Agaricomycetes</taxon>
        <taxon>Agaricomycetidae</taxon>
        <taxon>Agaricales</taxon>
        <taxon>Agaricineae</taxon>
        <taxon>Agaricaceae</taxon>
        <taxon>Leucocoprinus</taxon>
    </lineage>
</organism>